<feature type="compositionally biased region" description="Low complexity" evidence="6">
    <location>
        <begin position="1"/>
        <end position="12"/>
    </location>
</feature>
<gene>
    <name evidence="7" type="ORF">Bathy07g04010</name>
</gene>
<reference evidence="7 8" key="1">
    <citation type="submission" date="2011-10" db="EMBL/GenBank/DDBJ databases">
        <authorList>
            <person name="Genoscope - CEA"/>
        </authorList>
    </citation>
    <scope>NUCLEOTIDE SEQUENCE [LARGE SCALE GENOMIC DNA]</scope>
    <source>
        <strain evidence="7 8">RCC 1105</strain>
    </source>
</reference>
<evidence type="ECO:0000256" key="4">
    <source>
        <dbReference type="ARBA" id="ARBA00023136"/>
    </source>
</evidence>
<evidence type="ECO:0000256" key="1">
    <source>
        <dbReference type="ARBA" id="ARBA00004370"/>
    </source>
</evidence>
<keyword evidence="5" id="KW-0496">Mitochondrion</keyword>
<dbReference type="AlphaFoldDB" id="K8F2D9"/>
<keyword evidence="4 5" id="KW-0472">Membrane</keyword>
<feature type="region of interest" description="Disordered" evidence="6">
    <location>
        <begin position="1"/>
        <end position="34"/>
    </location>
</feature>
<dbReference type="GO" id="GO:0005743">
    <property type="term" value="C:mitochondrial inner membrane"/>
    <property type="evidence" value="ECO:0007669"/>
    <property type="project" value="UniProtKB-SubCell"/>
</dbReference>
<comment type="caution">
    <text evidence="5">Lacks conserved residue(s) required for the propagation of feature annotation.</text>
</comment>
<evidence type="ECO:0000256" key="2">
    <source>
        <dbReference type="ARBA" id="ARBA00022692"/>
    </source>
</evidence>
<feature type="transmembrane region" description="Helical" evidence="5">
    <location>
        <begin position="309"/>
        <end position="331"/>
    </location>
</feature>
<accession>K8F2D9</accession>
<keyword evidence="5" id="KW-0999">Mitochondrion inner membrane</keyword>
<sequence length="339" mass="37538">MRTLSSSSVSRFMRSRGRRSATTTTTTTTNAVIDHPPSLNASTAARNAPLLDYLVYTFPSLLCASLGYWQLQRREEKLLKMNARAAALHREPLQSLSEVTETTEEFRRVRVEGEMIKNSIRVGPKVRTSEVSNNEKIAGYDLITPMREKRNKNARRKGVWPFGGGGGSNDDVNDDDVVALVNRGFAERAFEDAKGGMCLKTIGVVRKGDVKGYFTPENVPEKNVWHYVDVRGIGEYLGLVVGGGSSHSSSIATLGKDENLNEDKKEKGFVPYVQLIRPIGTTTSTSSQQPIPVAEEELMKFSVLPEQHMNYSMTWFSLSAVTLGMASFALLKKKKVPKL</sequence>
<dbReference type="OrthoDB" id="10040024at2759"/>
<feature type="compositionally biased region" description="Low complexity" evidence="6">
    <location>
        <begin position="20"/>
        <end position="29"/>
    </location>
</feature>
<name>K8F2D9_9CHLO</name>
<evidence type="ECO:0000256" key="5">
    <source>
        <dbReference type="RuleBase" id="RU363076"/>
    </source>
</evidence>
<dbReference type="InterPro" id="IPR045214">
    <property type="entry name" value="Surf1/Surf4"/>
</dbReference>
<dbReference type="CDD" id="cd06662">
    <property type="entry name" value="SURF1"/>
    <property type="match status" value="1"/>
</dbReference>
<dbReference type="InterPro" id="IPR002994">
    <property type="entry name" value="Surf1/Shy1"/>
</dbReference>
<keyword evidence="3 5" id="KW-1133">Transmembrane helix</keyword>
<dbReference type="PANTHER" id="PTHR23427">
    <property type="entry name" value="SURFEIT LOCUS PROTEIN"/>
    <property type="match status" value="1"/>
</dbReference>
<proteinExistence type="inferred from homology"/>
<dbReference type="KEGG" id="bpg:Bathy07g04010"/>
<comment type="subcellular location">
    <subcellularLocation>
        <location evidence="1">Membrane</location>
    </subcellularLocation>
    <subcellularLocation>
        <location evidence="5">Mitochondrion inner membrane</location>
        <topology evidence="5">Multi-pass membrane protein</topology>
    </subcellularLocation>
</comment>
<dbReference type="eggNOG" id="KOG1563">
    <property type="taxonomic scope" value="Eukaryota"/>
</dbReference>
<dbReference type="Pfam" id="PF02104">
    <property type="entry name" value="SURF1"/>
    <property type="match status" value="1"/>
</dbReference>
<keyword evidence="2 5" id="KW-0812">Transmembrane</keyword>
<keyword evidence="8" id="KW-1185">Reference proteome</keyword>
<dbReference type="PANTHER" id="PTHR23427:SF2">
    <property type="entry name" value="SURFEIT LOCUS PROTEIN 1"/>
    <property type="match status" value="1"/>
</dbReference>
<dbReference type="GeneID" id="19014890"/>
<dbReference type="EMBL" id="FO082272">
    <property type="protein sequence ID" value="CCO66222.1"/>
    <property type="molecule type" value="Genomic_DNA"/>
</dbReference>
<comment type="similarity">
    <text evidence="5">Belongs to the SURF1 family.</text>
</comment>
<evidence type="ECO:0000256" key="3">
    <source>
        <dbReference type="ARBA" id="ARBA00022989"/>
    </source>
</evidence>
<evidence type="ECO:0000256" key="6">
    <source>
        <dbReference type="SAM" id="MobiDB-lite"/>
    </source>
</evidence>
<evidence type="ECO:0000313" key="8">
    <source>
        <dbReference type="Proteomes" id="UP000198341"/>
    </source>
</evidence>
<protein>
    <recommendedName>
        <fullName evidence="5">SURF1-like protein</fullName>
    </recommendedName>
</protein>
<organism evidence="7 8">
    <name type="scientific">Bathycoccus prasinos</name>
    <dbReference type="NCBI Taxonomy" id="41875"/>
    <lineage>
        <taxon>Eukaryota</taxon>
        <taxon>Viridiplantae</taxon>
        <taxon>Chlorophyta</taxon>
        <taxon>Mamiellophyceae</taxon>
        <taxon>Mamiellales</taxon>
        <taxon>Bathycoccaceae</taxon>
        <taxon>Bathycoccus</taxon>
    </lineage>
</organism>
<dbReference type="RefSeq" id="XP_007512134.1">
    <property type="nucleotide sequence ID" value="XM_007512072.1"/>
</dbReference>
<evidence type="ECO:0000313" key="7">
    <source>
        <dbReference type="EMBL" id="CCO66222.1"/>
    </source>
</evidence>
<dbReference type="Proteomes" id="UP000198341">
    <property type="component" value="Chromosome 7"/>
</dbReference>
<dbReference type="PROSITE" id="PS50895">
    <property type="entry name" value="SURF1"/>
    <property type="match status" value="1"/>
</dbReference>
<comment type="function">
    <text evidence="5">Probably involved in the biogenesis of the COX complex.</text>
</comment>
<dbReference type="STRING" id="41875.K8F2D9"/>